<feature type="transmembrane region" description="Helical" evidence="6">
    <location>
        <begin position="219"/>
        <end position="239"/>
    </location>
</feature>
<evidence type="ECO:0000256" key="2">
    <source>
        <dbReference type="ARBA" id="ARBA00022692"/>
    </source>
</evidence>
<evidence type="ECO:0000256" key="3">
    <source>
        <dbReference type="ARBA" id="ARBA00022989"/>
    </source>
</evidence>
<dbReference type="AlphaFoldDB" id="A0A166NIU5"/>
<feature type="transmembrane region" description="Helical" evidence="6">
    <location>
        <begin position="251"/>
        <end position="274"/>
    </location>
</feature>
<accession>A0A166NIU5</accession>
<sequence>MSSVNSSETTLTMEKPPSEPQQVRLHGKTLWVVSFCMYFSLMLGFLESSAVGTILVSVGKEFNDTIHVQWIVLAYLLTYLGFSIIFSRISDVIGRKWTTVVAASIVTAASVACGLSQNMPQLIVFRAVQGLGGAGLYAMPTIMLPEITPIKHFNLMGGLMGISMTVSAVCGPFIGGAITTHSSWRWVFWVNVPCGAFIVMTLMAFCPDINPPKPLKWKQLDLVGCVLYLATSVLPIFALQQAGSGEFQWTSAEFIVCISSGGVAFALLAIWICYLSKGEHIASPLFPARILKHRVMLLTIIVSLLIGYVFFTIMIQLPERFQIVNGKNPEKAGICLLAVSGASAFGSILGVAACSKKNFSFWTMNLGSVFVLIGTGLLCTISNSEKIEAKVFGFEVLIGFGLGTIVSATTLVIKIEAKLEDAASAQGLTSQARLFGGNVGLAVSTILLNQRITSHLSGEVSPQMLDKLRHSLLALSEANPTEQEQVRQIFSDSFRMSMFSCMCIAGAALLIGLLSFQTNPPDLVQLATDGDPMTQETSKDKRMSTIRCESWYSVDSTRETILDPEGQTRTPSRPRSFWAELPLTPFFADQYVHTYSNQAPPDYWNDPNLLTALPQARTPLPR</sequence>
<dbReference type="PANTHER" id="PTHR23501:SF43">
    <property type="entry name" value="MULTIDRUG TRANSPORTER, PUTATIVE (AFU_ORTHOLOGUE AFUA_6G03040)-RELATED"/>
    <property type="match status" value="1"/>
</dbReference>
<keyword evidence="9" id="KW-1185">Reference proteome</keyword>
<dbReference type="OrthoDB" id="4207668at2759"/>
<dbReference type="PANTHER" id="PTHR23501">
    <property type="entry name" value="MAJOR FACILITATOR SUPERFAMILY"/>
    <property type="match status" value="1"/>
</dbReference>
<comment type="subcellular location">
    <subcellularLocation>
        <location evidence="1">Membrane</location>
        <topology evidence="1">Multi-pass membrane protein</topology>
    </subcellularLocation>
</comment>
<feature type="transmembrane region" description="Helical" evidence="6">
    <location>
        <begin position="155"/>
        <end position="174"/>
    </location>
</feature>
<dbReference type="InterPro" id="IPR011701">
    <property type="entry name" value="MFS"/>
</dbReference>
<gene>
    <name evidence="8" type="ORF">AAP_03840</name>
</gene>
<dbReference type="PROSITE" id="PS50850">
    <property type="entry name" value="MFS"/>
    <property type="match status" value="1"/>
</dbReference>
<feature type="transmembrane region" description="Helical" evidence="6">
    <location>
        <begin position="66"/>
        <end position="85"/>
    </location>
</feature>
<feature type="transmembrane region" description="Helical" evidence="6">
    <location>
        <begin position="29"/>
        <end position="46"/>
    </location>
</feature>
<feature type="transmembrane region" description="Helical" evidence="6">
    <location>
        <begin position="295"/>
        <end position="316"/>
    </location>
</feature>
<keyword evidence="3 6" id="KW-1133">Transmembrane helix</keyword>
<evidence type="ECO:0000259" key="7">
    <source>
        <dbReference type="PROSITE" id="PS50850"/>
    </source>
</evidence>
<proteinExistence type="predicted"/>
<feature type="compositionally biased region" description="Polar residues" evidence="5">
    <location>
        <begin position="1"/>
        <end position="12"/>
    </location>
</feature>
<organism evidence="8 9">
    <name type="scientific">Ascosphaera apis ARSEF 7405</name>
    <dbReference type="NCBI Taxonomy" id="392613"/>
    <lineage>
        <taxon>Eukaryota</taxon>
        <taxon>Fungi</taxon>
        <taxon>Dikarya</taxon>
        <taxon>Ascomycota</taxon>
        <taxon>Pezizomycotina</taxon>
        <taxon>Eurotiomycetes</taxon>
        <taxon>Eurotiomycetidae</taxon>
        <taxon>Onygenales</taxon>
        <taxon>Ascosphaeraceae</taxon>
        <taxon>Ascosphaera</taxon>
    </lineage>
</organism>
<dbReference type="VEuPathDB" id="FungiDB:AAP_03840"/>
<feature type="transmembrane region" description="Helical" evidence="6">
    <location>
        <begin position="123"/>
        <end position="143"/>
    </location>
</feature>
<dbReference type="GO" id="GO:0005886">
    <property type="term" value="C:plasma membrane"/>
    <property type="evidence" value="ECO:0007669"/>
    <property type="project" value="TreeGrafter"/>
</dbReference>
<feature type="transmembrane region" description="Helical" evidence="6">
    <location>
        <begin position="366"/>
        <end position="384"/>
    </location>
</feature>
<protein>
    <submittedName>
        <fullName evidence="8">Major facilitator superfamily domain, general substrate transporter</fullName>
    </submittedName>
</protein>
<dbReference type="EMBL" id="AZGZ01000017">
    <property type="protein sequence ID" value="KZZ90310.1"/>
    <property type="molecule type" value="Genomic_DNA"/>
</dbReference>
<dbReference type="InterPro" id="IPR036259">
    <property type="entry name" value="MFS_trans_sf"/>
</dbReference>
<evidence type="ECO:0000256" key="1">
    <source>
        <dbReference type="ARBA" id="ARBA00004141"/>
    </source>
</evidence>
<feature type="transmembrane region" description="Helical" evidence="6">
    <location>
        <begin position="336"/>
        <end position="354"/>
    </location>
</feature>
<evidence type="ECO:0000256" key="4">
    <source>
        <dbReference type="ARBA" id="ARBA00023136"/>
    </source>
</evidence>
<dbReference type="Gene3D" id="1.20.1250.20">
    <property type="entry name" value="MFS general substrate transporter like domains"/>
    <property type="match status" value="1"/>
</dbReference>
<feature type="domain" description="Major facilitator superfamily (MFS) profile" evidence="7">
    <location>
        <begin position="33"/>
        <end position="524"/>
    </location>
</feature>
<dbReference type="Pfam" id="PF07690">
    <property type="entry name" value="MFS_1"/>
    <property type="match status" value="1"/>
</dbReference>
<feature type="transmembrane region" description="Helical" evidence="6">
    <location>
        <begin position="497"/>
        <end position="516"/>
    </location>
</feature>
<reference evidence="8 9" key="1">
    <citation type="journal article" date="2016" name="Genome Biol. Evol.">
        <title>Divergent and convergent evolution of fungal pathogenicity.</title>
        <authorList>
            <person name="Shang Y."/>
            <person name="Xiao G."/>
            <person name="Zheng P."/>
            <person name="Cen K."/>
            <person name="Zhan S."/>
            <person name="Wang C."/>
        </authorList>
    </citation>
    <scope>NUCLEOTIDE SEQUENCE [LARGE SCALE GENOMIC DNA]</scope>
    <source>
        <strain evidence="8 9">ARSEF 7405</strain>
    </source>
</reference>
<dbReference type="GO" id="GO:0022857">
    <property type="term" value="F:transmembrane transporter activity"/>
    <property type="evidence" value="ECO:0007669"/>
    <property type="project" value="InterPro"/>
</dbReference>
<keyword evidence="2 6" id="KW-0812">Transmembrane</keyword>
<evidence type="ECO:0000313" key="9">
    <source>
        <dbReference type="Proteomes" id="UP000242877"/>
    </source>
</evidence>
<dbReference type="Gene3D" id="1.20.1720.10">
    <property type="entry name" value="Multidrug resistance protein D"/>
    <property type="match status" value="1"/>
</dbReference>
<evidence type="ECO:0000313" key="8">
    <source>
        <dbReference type="EMBL" id="KZZ90310.1"/>
    </source>
</evidence>
<dbReference type="InterPro" id="IPR020846">
    <property type="entry name" value="MFS_dom"/>
</dbReference>
<feature type="transmembrane region" description="Helical" evidence="6">
    <location>
        <begin position="97"/>
        <end position="117"/>
    </location>
</feature>
<feature type="transmembrane region" description="Helical" evidence="6">
    <location>
        <begin position="186"/>
        <end position="207"/>
    </location>
</feature>
<dbReference type="Proteomes" id="UP000242877">
    <property type="component" value="Unassembled WGS sequence"/>
</dbReference>
<feature type="region of interest" description="Disordered" evidence="5">
    <location>
        <begin position="1"/>
        <end position="20"/>
    </location>
</feature>
<evidence type="ECO:0000256" key="6">
    <source>
        <dbReference type="SAM" id="Phobius"/>
    </source>
</evidence>
<feature type="transmembrane region" description="Helical" evidence="6">
    <location>
        <begin position="396"/>
        <end position="413"/>
    </location>
</feature>
<name>A0A166NIU5_9EURO</name>
<keyword evidence="4 6" id="KW-0472">Membrane</keyword>
<comment type="caution">
    <text evidence="8">The sequence shown here is derived from an EMBL/GenBank/DDBJ whole genome shotgun (WGS) entry which is preliminary data.</text>
</comment>
<evidence type="ECO:0000256" key="5">
    <source>
        <dbReference type="SAM" id="MobiDB-lite"/>
    </source>
</evidence>
<dbReference type="SUPFAM" id="SSF103473">
    <property type="entry name" value="MFS general substrate transporter"/>
    <property type="match status" value="1"/>
</dbReference>